<evidence type="ECO:0000313" key="3">
    <source>
        <dbReference type="EMBL" id="CAE4580747.1"/>
    </source>
</evidence>
<dbReference type="AlphaFoldDB" id="A0A7S4QDY5"/>
<protein>
    <recommendedName>
        <fullName evidence="2">SnoaL-like domain-containing protein</fullName>
    </recommendedName>
</protein>
<proteinExistence type="predicted"/>
<dbReference type="InterPro" id="IPR032710">
    <property type="entry name" value="NTF2-like_dom_sf"/>
</dbReference>
<dbReference type="EMBL" id="HBNS01001781">
    <property type="protein sequence ID" value="CAE4580747.1"/>
    <property type="molecule type" value="Transcribed_RNA"/>
</dbReference>
<sequence length="175" mass="19729">MATDTALSLRSSLPPSRERSTSLGLIPIELDNGCTEEGCSYESDNAHLTNVIRRHYLGHFGHRDIDGIVSDYADADTTVVIHVVNGERARFKGRNEIRKAFEDIFNLHPKTNSTFHLKHVVVDHNHGMAVWSAMTPTAVFPQSSDTFVFNSDGKIIKQFFNCQMNAIEVPWQDRE</sequence>
<evidence type="ECO:0000259" key="2">
    <source>
        <dbReference type="Pfam" id="PF12680"/>
    </source>
</evidence>
<reference evidence="3" key="1">
    <citation type="submission" date="2021-01" db="EMBL/GenBank/DDBJ databases">
        <authorList>
            <person name="Corre E."/>
            <person name="Pelletier E."/>
            <person name="Niang G."/>
            <person name="Scheremetjew M."/>
            <person name="Finn R."/>
            <person name="Kale V."/>
            <person name="Holt S."/>
            <person name="Cochrane G."/>
            <person name="Meng A."/>
            <person name="Brown T."/>
            <person name="Cohen L."/>
        </authorList>
    </citation>
    <scope>NUCLEOTIDE SEQUENCE</scope>
    <source>
        <strain evidence="3">GSO104</strain>
    </source>
</reference>
<dbReference type="InterPro" id="IPR037401">
    <property type="entry name" value="SnoaL-like"/>
</dbReference>
<accession>A0A7S4QDY5</accession>
<dbReference type="Gene3D" id="3.10.450.50">
    <property type="match status" value="1"/>
</dbReference>
<dbReference type="SUPFAM" id="SSF54427">
    <property type="entry name" value="NTF2-like"/>
    <property type="match status" value="1"/>
</dbReference>
<gene>
    <name evidence="3" type="ORF">DBRI00130_LOCUS1432</name>
</gene>
<feature type="region of interest" description="Disordered" evidence="1">
    <location>
        <begin position="1"/>
        <end position="20"/>
    </location>
</feature>
<name>A0A7S4QDY5_9STRA</name>
<dbReference type="Pfam" id="PF12680">
    <property type="entry name" value="SnoaL_2"/>
    <property type="match status" value="1"/>
</dbReference>
<organism evidence="3">
    <name type="scientific">Ditylum brightwellii</name>
    <dbReference type="NCBI Taxonomy" id="49249"/>
    <lineage>
        <taxon>Eukaryota</taxon>
        <taxon>Sar</taxon>
        <taxon>Stramenopiles</taxon>
        <taxon>Ochrophyta</taxon>
        <taxon>Bacillariophyta</taxon>
        <taxon>Mediophyceae</taxon>
        <taxon>Lithodesmiophycidae</taxon>
        <taxon>Lithodesmiales</taxon>
        <taxon>Lithodesmiaceae</taxon>
        <taxon>Ditylum</taxon>
    </lineage>
</organism>
<evidence type="ECO:0000256" key="1">
    <source>
        <dbReference type="SAM" id="MobiDB-lite"/>
    </source>
</evidence>
<feature type="domain" description="SnoaL-like" evidence="2">
    <location>
        <begin position="54"/>
        <end position="156"/>
    </location>
</feature>